<evidence type="ECO:0000256" key="1">
    <source>
        <dbReference type="SAM" id="MobiDB-lite"/>
    </source>
</evidence>
<evidence type="ECO:0000313" key="2">
    <source>
        <dbReference type="EMBL" id="NYH20395.1"/>
    </source>
</evidence>
<dbReference type="EMBL" id="JACCAU010000002">
    <property type="protein sequence ID" value="NYH20395.1"/>
    <property type="molecule type" value="Genomic_DNA"/>
</dbReference>
<name>A0A7Y9WGE6_9BURK</name>
<evidence type="ECO:0000313" key="3">
    <source>
        <dbReference type="Proteomes" id="UP000572540"/>
    </source>
</evidence>
<dbReference type="RefSeq" id="WP_218905201.1">
    <property type="nucleotide sequence ID" value="NZ_JACCAU010000002.1"/>
</dbReference>
<accession>A0A7Y9WGE6</accession>
<sequence>MKRRSRSEMGGVETGKTSLISGTQVTEGVAAQESGVPESADCADSADEPELFSAPPDSSGSEPDDAAQPVSGPLTANPHLPH</sequence>
<dbReference type="AlphaFoldDB" id="A0A7Y9WGE6"/>
<feature type="region of interest" description="Disordered" evidence="1">
    <location>
        <begin position="1"/>
        <end position="82"/>
    </location>
</feature>
<reference evidence="2 3" key="1">
    <citation type="submission" date="2020-07" db="EMBL/GenBank/DDBJ databases">
        <title>Exploring microbial biodiversity for novel pathways involved in the catabolism of aromatic compounds derived from lignin.</title>
        <authorList>
            <person name="Elkins J."/>
        </authorList>
    </citation>
    <scope>NUCLEOTIDE SEQUENCE [LARGE SCALE GENOMIC DNA]</scope>
    <source>
        <strain evidence="2 3">H2C3B</strain>
    </source>
</reference>
<protein>
    <submittedName>
        <fullName evidence="2">Uncharacterized protein</fullName>
    </submittedName>
</protein>
<proteinExistence type="predicted"/>
<feature type="compositionally biased region" description="Polar residues" evidence="1">
    <location>
        <begin position="15"/>
        <end position="26"/>
    </location>
</feature>
<gene>
    <name evidence="2" type="ORF">GGD41_007737</name>
</gene>
<comment type="caution">
    <text evidence="2">The sequence shown here is derived from an EMBL/GenBank/DDBJ whole genome shotgun (WGS) entry which is preliminary data.</text>
</comment>
<organism evidence="2 3">
    <name type="scientific">Paraburkholderia bryophila</name>
    <dbReference type="NCBI Taxonomy" id="420952"/>
    <lineage>
        <taxon>Bacteria</taxon>
        <taxon>Pseudomonadati</taxon>
        <taxon>Pseudomonadota</taxon>
        <taxon>Betaproteobacteria</taxon>
        <taxon>Burkholderiales</taxon>
        <taxon>Burkholderiaceae</taxon>
        <taxon>Paraburkholderia</taxon>
    </lineage>
</organism>
<dbReference type="Proteomes" id="UP000572540">
    <property type="component" value="Unassembled WGS sequence"/>
</dbReference>